<name>A0AAV4VPJ7_CAEEX</name>
<evidence type="ECO:0000313" key="2">
    <source>
        <dbReference type="EMBL" id="GIY72242.1"/>
    </source>
</evidence>
<accession>A0AAV4VPJ7</accession>
<dbReference type="AlphaFoldDB" id="A0AAV4VPJ7"/>
<organism evidence="2 3">
    <name type="scientific">Caerostris extrusa</name>
    <name type="common">Bark spider</name>
    <name type="synonym">Caerostris bankana</name>
    <dbReference type="NCBI Taxonomy" id="172846"/>
    <lineage>
        <taxon>Eukaryota</taxon>
        <taxon>Metazoa</taxon>
        <taxon>Ecdysozoa</taxon>
        <taxon>Arthropoda</taxon>
        <taxon>Chelicerata</taxon>
        <taxon>Arachnida</taxon>
        <taxon>Araneae</taxon>
        <taxon>Araneomorphae</taxon>
        <taxon>Entelegynae</taxon>
        <taxon>Araneoidea</taxon>
        <taxon>Araneidae</taxon>
        <taxon>Caerostris</taxon>
    </lineage>
</organism>
<reference evidence="2 3" key="1">
    <citation type="submission" date="2021-06" db="EMBL/GenBank/DDBJ databases">
        <title>Caerostris extrusa draft genome.</title>
        <authorList>
            <person name="Kono N."/>
            <person name="Arakawa K."/>
        </authorList>
    </citation>
    <scope>NUCLEOTIDE SEQUENCE [LARGE SCALE GENOMIC DNA]</scope>
</reference>
<dbReference type="EMBL" id="BPLR01014916">
    <property type="protein sequence ID" value="GIY72242.1"/>
    <property type="molecule type" value="Genomic_DNA"/>
</dbReference>
<protein>
    <submittedName>
        <fullName evidence="2">Uncharacterized protein</fullName>
    </submittedName>
</protein>
<evidence type="ECO:0000256" key="1">
    <source>
        <dbReference type="SAM" id="Phobius"/>
    </source>
</evidence>
<keyword evidence="3" id="KW-1185">Reference proteome</keyword>
<keyword evidence="1" id="KW-1133">Transmembrane helix</keyword>
<dbReference type="Proteomes" id="UP001054945">
    <property type="component" value="Unassembled WGS sequence"/>
</dbReference>
<keyword evidence="1" id="KW-0472">Membrane</keyword>
<feature type="transmembrane region" description="Helical" evidence="1">
    <location>
        <begin position="57"/>
        <end position="79"/>
    </location>
</feature>
<proteinExistence type="predicted"/>
<sequence>MNVRVTEYPNKEKRSSNFFFVAPPPVVPLKEGVIGILRHFVSIHNGKELPRLNRLSIFPIFTAVEFPSDPLLLILLLYWPSCGF</sequence>
<keyword evidence="1" id="KW-0812">Transmembrane</keyword>
<gene>
    <name evidence="2" type="ORF">CEXT_740891</name>
</gene>
<evidence type="ECO:0000313" key="3">
    <source>
        <dbReference type="Proteomes" id="UP001054945"/>
    </source>
</evidence>
<comment type="caution">
    <text evidence="2">The sequence shown here is derived from an EMBL/GenBank/DDBJ whole genome shotgun (WGS) entry which is preliminary data.</text>
</comment>